<feature type="transmembrane region" description="Helical" evidence="2">
    <location>
        <begin position="80"/>
        <end position="98"/>
    </location>
</feature>
<dbReference type="RefSeq" id="WP_096920405.1">
    <property type="nucleotide sequence ID" value="NZ_CP029487.1"/>
</dbReference>
<evidence type="ECO:0000259" key="3">
    <source>
        <dbReference type="SMART" id="SM00387"/>
    </source>
</evidence>
<feature type="transmembrane region" description="Helical" evidence="2">
    <location>
        <begin position="41"/>
        <end position="60"/>
    </location>
</feature>
<organism evidence="4 5">
    <name type="scientific">Eubacterium maltosivorans</name>
    <dbReference type="NCBI Taxonomy" id="2041044"/>
    <lineage>
        <taxon>Bacteria</taxon>
        <taxon>Bacillati</taxon>
        <taxon>Bacillota</taxon>
        <taxon>Clostridia</taxon>
        <taxon>Eubacteriales</taxon>
        <taxon>Eubacteriaceae</taxon>
        <taxon>Eubacterium</taxon>
    </lineage>
</organism>
<feature type="transmembrane region" description="Helical" evidence="2">
    <location>
        <begin position="105"/>
        <end position="129"/>
    </location>
</feature>
<reference evidence="4 5" key="1">
    <citation type="submission" date="2018-05" db="EMBL/GenBank/DDBJ databases">
        <title>Genome comparison of Eubacterium sp.</title>
        <authorList>
            <person name="Feng Y."/>
            <person name="Sanchez-Andrea I."/>
            <person name="Stams A.J.M."/>
            <person name="De Vos W.M."/>
        </authorList>
    </citation>
    <scope>NUCLEOTIDE SEQUENCE [LARGE SCALE GENOMIC DNA]</scope>
    <source>
        <strain evidence="4 5">YI</strain>
    </source>
</reference>
<dbReference type="Pfam" id="PF14501">
    <property type="entry name" value="HATPase_c_5"/>
    <property type="match status" value="1"/>
</dbReference>
<keyword evidence="5" id="KW-1185">Reference proteome</keyword>
<feature type="coiled-coil region" evidence="1">
    <location>
        <begin position="233"/>
        <end position="267"/>
    </location>
</feature>
<dbReference type="EMBL" id="CP029487">
    <property type="protein sequence ID" value="QCT71285.1"/>
    <property type="molecule type" value="Genomic_DNA"/>
</dbReference>
<gene>
    <name evidence="4" type="ORF">CPZ25_008065</name>
</gene>
<keyword evidence="1" id="KW-0175">Coiled coil</keyword>
<keyword evidence="2" id="KW-0472">Membrane</keyword>
<accession>A0A4P9C9A9</accession>
<dbReference type="KEGG" id="emt:CPZ25_008065"/>
<feature type="domain" description="Histidine kinase/HSP90-like ATPase" evidence="3">
    <location>
        <begin position="352"/>
        <end position="459"/>
    </location>
</feature>
<dbReference type="InterPro" id="IPR032834">
    <property type="entry name" value="NatK-like_C"/>
</dbReference>
<dbReference type="AlphaFoldDB" id="A0A4P9C9A9"/>
<evidence type="ECO:0000256" key="2">
    <source>
        <dbReference type="SAM" id="Phobius"/>
    </source>
</evidence>
<dbReference type="SUPFAM" id="SSF55874">
    <property type="entry name" value="ATPase domain of HSP90 chaperone/DNA topoisomerase II/histidine kinase"/>
    <property type="match status" value="1"/>
</dbReference>
<name>A0A4P9C9A9_EUBML</name>
<keyword evidence="2" id="KW-0812">Transmembrane</keyword>
<dbReference type="PANTHER" id="PTHR40448">
    <property type="entry name" value="TWO-COMPONENT SENSOR HISTIDINE KINASE"/>
    <property type="match status" value="1"/>
</dbReference>
<dbReference type="Gene3D" id="3.30.565.10">
    <property type="entry name" value="Histidine kinase-like ATPase, C-terminal domain"/>
    <property type="match status" value="1"/>
</dbReference>
<dbReference type="InterPro" id="IPR003594">
    <property type="entry name" value="HATPase_dom"/>
</dbReference>
<feature type="transmembrane region" description="Helical" evidence="2">
    <location>
        <begin position="6"/>
        <end position="29"/>
    </location>
</feature>
<feature type="transmembrane region" description="Helical" evidence="2">
    <location>
        <begin position="186"/>
        <end position="205"/>
    </location>
</feature>
<evidence type="ECO:0000256" key="1">
    <source>
        <dbReference type="SAM" id="Coils"/>
    </source>
</evidence>
<keyword evidence="2" id="KW-1133">Transmembrane helix</keyword>
<proteinExistence type="predicted"/>
<dbReference type="GO" id="GO:0042802">
    <property type="term" value="F:identical protein binding"/>
    <property type="evidence" value="ECO:0007669"/>
    <property type="project" value="TreeGrafter"/>
</dbReference>
<evidence type="ECO:0000313" key="5">
    <source>
        <dbReference type="Proteomes" id="UP000218387"/>
    </source>
</evidence>
<dbReference type="Proteomes" id="UP000218387">
    <property type="component" value="Chromosome"/>
</dbReference>
<dbReference type="SMART" id="SM00387">
    <property type="entry name" value="HATPase_c"/>
    <property type="match status" value="1"/>
</dbReference>
<dbReference type="PANTHER" id="PTHR40448:SF1">
    <property type="entry name" value="TWO-COMPONENT SENSOR HISTIDINE KINASE"/>
    <property type="match status" value="1"/>
</dbReference>
<dbReference type="InterPro" id="IPR036890">
    <property type="entry name" value="HATPase_C_sf"/>
</dbReference>
<protein>
    <submittedName>
        <fullName evidence="4">GHKL domain-containing protein</fullName>
    </submittedName>
</protein>
<feature type="transmembrane region" description="Helical" evidence="2">
    <location>
        <begin position="211"/>
        <end position="232"/>
    </location>
</feature>
<sequence length="469" mass="52937">MLESNIFIRYFLGFWLQVAPVAALCYLAFDPRDYRLPAGRMAGLNLIVMLMLSILQTLAWAFNERLHSQDAEAAFNGNSMIFYIFLLLCFLLFLFCVRSTLVKKLLVFSMGFAYAVFVASCANAFLVRYEAFGFWNSAREAGVMLQGGSFYIILLVEIVTLPPLVLFMRRMVCPVLRVMDIKTSRYLCLTIIVMLLLYGASYTQVTFDFDTVVFVFYSLTLCVFGSFGIFFFTARQMNKSRETEEKARQLEHQIELEELNYRNITASIENTRMIRHDVRHHLRLIGEMAEKGDTTAIQAYIAAYDARVQSETSAPVSDNYILNTIYQYYYGKCRESGITLTARAQLEERPGVGPVDLTVLFSNILENAYNACQSVAPERRMIDLRVGRIGNSVVVVLKNTTSAADARGELTTAGLGEKGGGGRRGLGLSSVQRIVDAHGGYIEYRCKDGVFMTKISMIGSNLNEEENRR</sequence>
<feature type="transmembrane region" description="Helical" evidence="2">
    <location>
        <begin position="149"/>
        <end position="166"/>
    </location>
</feature>
<evidence type="ECO:0000313" key="4">
    <source>
        <dbReference type="EMBL" id="QCT71285.1"/>
    </source>
</evidence>